<dbReference type="Pfam" id="PF17392">
    <property type="entry name" value="Urocanase_C"/>
    <property type="match status" value="1"/>
</dbReference>
<evidence type="ECO:0000313" key="7">
    <source>
        <dbReference type="EMBL" id="TNV74801.1"/>
    </source>
</evidence>
<feature type="domain" description="Urocanase Rossmann-like" evidence="4">
    <location>
        <begin position="293"/>
        <end position="511"/>
    </location>
</feature>
<feature type="domain" description="Urocanase C-terminal" evidence="6">
    <location>
        <begin position="517"/>
        <end position="722"/>
    </location>
</feature>
<evidence type="ECO:0000256" key="1">
    <source>
        <dbReference type="ARBA" id="ARBA00001911"/>
    </source>
</evidence>
<evidence type="ECO:0000259" key="4">
    <source>
        <dbReference type="Pfam" id="PF01175"/>
    </source>
</evidence>
<dbReference type="Proteomes" id="UP000785679">
    <property type="component" value="Unassembled WGS sequence"/>
</dbReference>
<comment type="caution">
    <text evidence="7">The sequence shown here is derived from an EMBL/GenBank/DDBJ whole genome shotgun (WGS) entry which is preliminary data.</text>
</comment>
<dbReference type="InterPro" id="IPR035085">
    <property type="entry name" value="Urocanase_Rossmann-like"/>
</dbReference>
<dbReference type="UniPathway" id="UPA00379">
    <property type="reaction ID" value="UER00550"/>
</dbReference>
<dbReference type="PANTHER" id="PTHR12216">
    <property type="entry name" value="UROCANATE HYDRATASE"/>
    <property type="match status" value="1"/>
</dbReference>
<dbReference type="EMBL" id="RRYP01016623">
    <property type="protein sequence ID" value="TNV74801.1"/>
    <property type="molecule type" value="Genomic_DNA"/>
</dbReference>
<dbReference type="InterPro" id="IPR036190">
    <property type="entry name" value="Urocanase_sf"/>
</dbReference>
<keyword evidence="2" id="KW-0520">NAD</keyword>
<feature type="domain" description="Urocanase N-terminal" evidence="5">
    <location>
        <begin position="165"/>
        <end position="290"/>
    </location>
</feature>
<evidence type="ECO:0000256" key="2">
    <source>
        <dbReference type="ARBA" id="ARBA00023027"/>
    </source>
</evidence>
<dbReference type="Gene3D" id="3.40.50.10730">
    <property type="entry name" value="Urocanase like domains"/>
    <property type="match status" value="1"/>
</dbReference>
<reference evidence="7" key="1">
    <citation type="submission" date="2019-06" db="EMBL/GenBank/DDBJ databases">
        <authorList>
            <person name="Zheng W."/>
        </authorList>
    </citation>
    <scope>NUCLEOTIDE SEQUENCE</scope>
    <source>
        <strain evidence="7">QDHG01</strain>
    </source>
</reference>
<dbReference type="AlphaFoldDB" id="A0A8J8NHT9"/>
<dbReference type="Pfam" id="PF17391">
    <property type="entry name" value="Urocanase_N"/>
    <property type="match status" value="1"/>
</dbReference>
<comment type="cofactor">
    <cofactor evidence="1">
        <name>NAD(+)</name>
        <dbReference type="ChEBI" id="CHEBI:57540"/>
    </cofactor>
</comment>
<protein>
    <recommendedName>
        <fullName evidence="9">Urocanate hydratase</fullName>
    </recommendedName>
</protein>
<dbReference type="GO" id="GO:0019556">
    <property type="term" value="P:L-histidine catabolic process to glutamate and formamide"/>
    <property type="evidence" value="ECO:0007669"/>
    <property type="project" value="UniProtKB-UniPathway"/>
</dbReference>
<dbReference type="SUPFAM" id="SSF111326">
    <property type="entry name" value="Urocanase"/>
    <property type="match status" value="1"/>
</dbReference>
<accession>A0A8J8NHT9</accession>
<dbReference type="GO" id="GO:0016153">
    <property type="term" value="F:urocanate hydratase activity"/>
    <property type="evidence" value="ECO:0007669"/>
    <property type="project" value="TreeGrafter"/>
</dbReference>
<dbReference type="NCBIfam" id="NF003820">
    <property type="entry name" value="PRK05414.1"/>
    <property type="match status" value="1"/>
</dbReference>
<evidence type="ECO:0008006" key="9">
    <source>
        <dbReference type="Google" id="ProtNLM"/>
    </source>
</evidence>
<dbReference type="InterPro" id="IPR038364">
    <property type="entry name" value="Urocanase_central_sf"/>
</dbReference>
<evidence type="ECO:0000313" key="8">
    <source>
        <dbReference type="Proteomes" id="UP000785679"/>
    </source>
</evidence>
<evidence type="ECO:0000259" key="6">
    <source>
        <dbReference type="Pfam" id="PF17392"/>
    </source>
</evidence>
<dbReference type="InterPro" id="IPR035401">
    <property type="entry name" value="Urocanase_C"/>
</dbReference>
<dbReference type="InterPro" id="IPR023637">
    <property type="entry name" value="Urocanase-like"/>
</dbReference>
<keyword evidence="3" id="KW-0456">Lyase</keyword>
<evidence type="ECO:0000259" key="5">
    <source>
        <dbReference type="Pfam" id="PF17391"/>
    </source>
</evidence>
<dbReference type="PANTHER" id="PTHR12216:SF3">
    <property type="entry name" value="UROCANATE HYDRATASE"/>
    <property type="match status" value="1"/>
</dbReference>
<organism evidence="7 8">
    <name type="scientific">Halteria grandinella</name>
    <dbReference type="NCBI Taxonomy" id="5974"/>
    <lineage>
        <taxon>Eukaryota</taxon>
        <taxon>Sar</taxon>
        <taxon>Alveolata</taxon>
        <taxon>Ciliophora</taxon>
        <taxon>Intramacronucleata</taxon>
        <taxon>Spirotrichea</taxon>
        <taxon>Stichotrichia</taxon>
        <taxon>Sporadotrichida</taxon>
        <taxon>Halteriidae</taxon>
        <taxon>Halteria</taxon>
    </lineage>
</organism>
<dbReference type="Pfam" id="PF01175">
    <property type="entry name" value="Urocanase"/>
    <property type="match status" value="1"/>
</dbReference>
<name>A0A8J8NHT9_HALGN</name>
<keyword evidence="8" id="KW-1185">Reference proteome</keyword>
<dbReference type="OrthoDB" id="194468at2759"/>
<dbReference type="Gene3D" id="3.40.1770.10">
    <property type="entry name" value="Urocanase superfamily"/>
    <property type="match status" value="1"/>
</dbReference>
<sequence length="743" mass="83413">MIISKQLRISLTSLGREFTQGRSWRRSYRSYLFSDDNQQYQIMLFKKFASPSLFGGFPLNRAFSTAANNRYAALLNELTETVKFDSQNRIANIPESSFNLDPSFDHAPKRTHTLTSEQVDLAIKNHLKYFSKDLHPKLEKIFRDELNQYGHIYMFNYCPRVNPEALPIDMIPGKTIEARAMIHMILNNLDPRVAQFPQELITYGSNGAVFSNWAQFHITLRFLQQMSDKQCLHMYSGHPHGLFPKLHDKAPSAVISNGQIIPYFQDTDTFNNLHALGVTMYGQMTAGSWMYIGPQGIIHGTAITVAQAAKIQDPHNPTLRGKLFVTSGLGGMSGAQAKATTIGGGICLVAEINEKALNKRHSQGYLDEKYTDLDKLIKRVKEAKEKKEAVSIGYNGNVIDLWEKLAKQDDLIVEIGSDQSSLHNPYFGGYYPADLSLEDSNRLMVENPALFKHHVDTSLKRHIAAINRVAERSSMFFFDYGNAFLFEAQKAGADVLDPKSGHPRYRSYIESILGPEYFDYGFGPYRWVCTSADPNELQITDNIARDVLEKQMKQAPSDIQQQIQNNIVWIKDAMKNKMAVGSQARILYSDTEGRIECAVQMNKAIRDGRIRQPIVLGRDHHDVSGTDAPLRETSNIYDGSALTADMAVQNCIGDAMRGATWVSLHNGGGTGWGKAINGGFGMVLDGSDGAEERARDMLFWDVTNGLTRRARAGNVNAIKTITRLQSKYRINETEGYFPFIPSI</sequence>
<dbReference type="GO" id="GO:0019557">
    <property type="term" value="P:L-histidine catabolic process to glutamate and formate"/>
    <property type="evidence" value="ECO:0007669"/>
    <property type="project" value="UniProtKB-UniPathway"/>
</dbReference>
<dbReference type="InterPro" id="IPR035400">
    <property type="entry name" value="Urocanase_N"/>
</dbReference>
<evidence type="ECO:0000256" key="3">
    <source>
        <dbReference type="ARBA" id="ARBA00023239"/>
    </source>
</evidence>
<proteinExistence type="predicted"/>
<gene>
    <name evidence="7" type="ORF">FGO68_gene11637</name>
</gene>